<dbReference type="RefSeq" id="WP_053926325.1">
    <property type="nucleotide sequence ID" value="NZ_LGKG01000156.1"/>
</dbReference>
<accession>A0A0N0GXA5</accession>
<comment type="caution">
    <text evidence="2">The sequence shown here is derived from an EMBL/GenBank/DDBJ whole genome shotgun (WGS) entry which is preliminary data.</text>
</comment>
<organism evidence="2 3">
    <name type="scientific">Streptomyces chattanoogensis</name>
    <dbReference type="NCBI Taxonomy" id="66876"/>
    <lineage>
        <taxon>Bacteria</taxon>
        <taxon>Bacillati</taxon>
        <taxon>Actinomycetota</taxon>
        <taxon>Actinomycetes</taxon>
        <taxon>Kitasatosporales</taxon>
        <taxon>Streptomycetaceae</taxon>
        <taxon>Streptomyces</taxon>
    </lineage>
</organism>
<feature type="region of interest" description="Disordered" evidence="1">
    <location>
        <begin position="159"/>
        <end position="220"/>
    </location>
</feature>
<dbReference type="Proteomes" id="UP000037982">
    <property type="component" value="Unassembled WGS sequence"/>
</dbReference>
<reference evidence="3" key="1">
    <citation type="submission" date="2015-07" db="EMBL/GenBank/DDBJ databases">
        <authorList>
            <person name="Ju K.-S."/>
            <person name="Doroghazi J.R."/>
            <person name="Metcalf W.W."/>
        </authorList>
    </citation>
    <scope>NUCLEOTIDE SEQUENCE [LARGE SCALE GENOMIC DNA]</scope>
    <source>
        <strain evidence="3">NRRL ISP-5002</strain>
    </source>
</reference>
<sequence>MASETVFREPLWTTQFSPLQLRPRALSDLAINGFARYLAEHLVPFPALVHKHGTAVVVRSLRLDYVAPDLCFAHAPWLDVGVRMTASVRGEWLGITLDYRTDDRPAARARLVLRVLTVADPDSLSAHSLTRSRCEVADRWSFIGMIEPATTARERTFGIPGLPACRRRPPGRSSTGPQSHGFLPAPPVRLRPLPYSHPRSPHSGREPIRLRTRHPRGNRR</sequence>
<keyword evidence="3" id="KW-1185">Reference proteome</keyword>
<dbReference type="EMBL" id="LGKG01000156">
    <property type="protein sequence ID" value="KPC60782.1"/>
    <property type="molecule type" value="Genomic_DNA"/>
</dbReference>
<dbReference type="PATRIC" id="fig|66876.3.peg.6099"/>
<dbReference type="AlphaFoldDB" id="A0A0N0GXA5"/>
<evidence type="ECO:0000256" key="1">
    <source>
        <dbReference type="SAM" id="MobiDB-lite"/>
    </source>
</evidence>
<feature type="compositionally biased region" description="Basic residues" evidence="1">
    <location>
        <begin position="210"/>
        <end position="220"/>
    </location>
</feature>
<gene>
    <name evidence="2" type="ORF">ADL29_27825</name>
</gene>
<evidence type="ECO:0000313" key="3">
    <source>
        <dbReference type="Proteomes" id="UP000037982"/>
    </source>
</evidence>
<protein>
    <submittedName>
        <fullName evidence="2">Uncharacterized protein</fullName>
    </submittedName>
</protein>
<proteinExistence type="predicted"/>
<name>A0A0N0GXA5_9ACTN</name>
<evidence type="ECO:0000313" key="2">
    <source>
        <dbReference type="EMBL" id="KPC60782.1"/>
    </source>
</evidence>